<keyword evidence="2" id="KW-0813">Transport</keyword>
<evidence type="ECO:0000256" key="8">
    <source>
        <dbReference type="PIRSR" id="PIRSR000005-1"/>
    </source>
</evidence>
<feature type="domain" description="Cytochrome c" evidence="11">
    <location>
        <begin position="19"/>
        <end position="97"/>
    </location>
</feature>
<dbReference type="GO" id="GO:0005506">
    <property type="term" value="F:iron ion binding"/>
    <property type="evidence" value="ECO:0007669"/>
    <property type="project" value="InterPro"/>
</dbReference>
<keyword evidence="4 9" id="KW-0479">Metal-binding</keyword>
<evidence type="ECO:0000256" key="5">
    <source>
        <dbReference type="ARBA" id="ARBA00022764"/>
    </source>
</evidence>
<organism evidence="12 13">
    <name type="scientific">Roseicella aquatilis</name>
    <dbReference type="NCBI Taxonomy" id="2527868"/>
    <lineage>
        <taxon>Bacteria</taxon>
        <taxon>Pseudomonadati</taxon>
        <taxon>Pseudomonadota</taxon>
        <taxon>Alphaproteobacteria</taxon>
        <taxon>Acetobacterales</taxon>
        <taxon>Roseomonadaceae</taxon>
        <taxon>Roseicella</taxon>
    </lineage>
</organism>
<dbReference type="PANTHER" id="PTHR33751:SF9">
    <property type="entry name" value="CYTOCHROME C4"/>
    <property type="match status" value="1"/>
</dbReference>
<dbReference type="EMBL" id="SKBM01000015">
    <property type="protein sequence ID" value="TCZ58779.1"/>
    <property type="molecule type" value="Genomic_DNA"/>
</dbReference>
<keyword evidence="6" id="KW-0249">Electron transport</keyword>
<dbReference type="Pfam" id="PF00034">
    <property type="entry name" value="Cytochrom_C"/>
    <property type="match status" value="1"/>
</dbReference>
<comment type="subcellular location">
    <subcellularLocation>
        <location evidence="1">Periplasm</location>
    </subcellularLocation>
</comment>
<keyword evidence="3 8" id="KW-0349">Heme</keyword>
<dbReference type="GO" id="GO:0042597">
    <property type="term" value="C:periplasmic space"/>
    <property type="evidence" value="ECO:0007669"/>
    <property type="project" value="UniProtKB-SubCell"/>
</dbReference>
<dbReference type="InterPro" id="IPR036909">
    <property type="entry name" value="Cyt_c-like_dom_sf"/>
</dbReference>
<dbReference type="GO" id="GO:0009055">
    <property type="term" value="F:electron transfer activity"/>
    <property type="evidence" value="ECO:0007669"/>
    <property type="project" value="InterPro"/>
</dbReference>
<comment type="PTM">
    <text evidence="8">Binds 2 heme c groups covalently per subunit.</text>
</comment>
<feature type="binding site" description="covalent" evidence="8">
    <location>
        <position position="34"/>
    </location>
    <ligand>
        <name>heme c</name>
        <dbReference type="ChEBI" id="CHEBI:61717"/>
        <label>1</label>
    </ligand>
</feature>
<dbReference type="PROSITE" id="PS51007">
    <property type="entry name" value="CYTC"/>
    <property type="match status" value="2"/>
</dbReference>
<protein>
    <submittedName>
        <fullName evidence="12">Cytochrome c4</fullName>
    </submittedName>
</protein>
<accession>A0A4R4DEX0</accession>
<dbReference type="Gene3D" id="1.10.760.10">
    <property type="entry name" value="Cytochrome c-like domain"/>
    <property type="match status" value="2"/>
</dbReference>
<feature type="chain" id="PRO_5020667648" evidence="10">
    <location>
        <begin position="19"/>
        <end position="191"/>
    </location>
</feature>
<reference evidence="12 13" key="1">
    <citation type="submission" date="2019-03" db="EMBL/GenBank/DDBJ databases">
        <title>Paracraurococcus aquatilis NE82 genome sequence.</title>
        <authorList>
            <person name="Zhao Y."/>
            <person name="Du Z."/>
        </authorList>
    </citation>
    <scope>NUCLEOTIDE SEQUENCE [LARGE SCALE GENOMIC DNA]</scope>
    <source>
        <strain evidence="12 13">NE82</strain>
    </source>
</reference>
<evidence type="ECO:0000259" key="11">
    <source>
        <dbReference type="PROSITE" id="PS51007"/>
    </source>
</evidence>
<comment type="caution">
    <text evidence="12">The sequence shown here is derived from an EMBL/GenBank/DDBJ whole genome shotgun (WGS) entry which is preliminary data.</text>
</comment>
<evidence type="ECO:0000256" key="6">
    <source>
        <dbReference type="ARBA" id="ARBA00022982"/>
    </source>
</evidence>
<feature type="domain" description="Cytochrome c" evidence="11">
    <location>
        <begin position="109"/>
        <end position="191"/>
    </location>
</feature>
<dbReference type="GO" id="GO:0020037">
    <property type="term" value="F:heme binding"/>
    <property type="evidence" value="ECO:0007669"/>
    <property type="project" value="InterPro"/>
</dbReference>
<evidence type="ECO:0000256" key="4">
    <source>
        <dbReference type="ARBA" id="ARBA00022723"/>
    </source>
</evidence>
<dbReference type="PANTHER" id="PTHR33751">
    <property type="entry name" value="CBB3-TYPE CYTOCHROME C OXIDASE SUBUNIT FIXP"/>
    <property type="match status" value="1"/>
</dbReference>
<feature type="binding site" description="covalent" evidence="8">
    <location>
        <position position="31"/>
    </location>
    <ligand>
        <name>heme c</name>
        <dbReference type="ChEBI" id="CHEBI:61717"/>
        <label>1</label>
    </ligand>
</feature>
<dbReference type="InterPro" id="IPR024167">
    <property type="entry name" value="Cytochrome_c4-like"/>
</dbReference>
<feature type="signal peptide" evidence="10">
    <location>
        <begin position="1"/>
        <end position="18"/>
    </location>
</feature>
<feature type="binding site" description="axial binding residue" evidence="9">
    <location>
        <position position="74"/>
    </location>
    <ligand>
        <name>heme c</name>
        <dbReference type="ChEBI" id="CHEBI:61717"/>
        <label>1</label>
    </ligand>
    <ligandPart>
        <name>Fe</name>
        <dbReference type="ChEBI" id="CHEBI:18248"/>
    </ligandPart>
</feature>
<keyword evidence="13" id="KW-1185">Reference proteome</keyword>
<evidence type="ECO:0000256" key="9">
    <source>
        <dbReference type="PIRSR" id="PIRSR000005-2"/>
    </source>
</evidence>
<dbReference type="PIRSF" id="PIRSF000005">
    <property type="entry name" value="Cytochrome_c4"/>
    <property type="match status" value="1"/>
</dbReference>
<keyword evidence="5" id="KW-0574">Periplasm</keyword>
<evidence type="ECO:0000313" key="12">
    <source>
        <dbReference type="EMBL" id="TCZ58779.1"/>
    </source>
</evidence>
<evidence type="ECO:0000256" key="10">
    <source>
        <dbReference type="SAM" id="SignalP"/>
    </source>
</evidence>
<feature type="binding site" description="axial binding residue" evidence="9">
    <location>
        <position position="127"/>
    </location>
    <ligand>
        <name>heme c</name>
        <dbReference type="ChEBI" id="CHEBI:61717"/>
        <label>2</label>
    </ligand>
    <ligandPart>
        <name>Fe</name>
        <dbReference type="ChEBI" id="CHEBI:18248"/>
    </ligandPart>
</feature>
<dbReference type="SUPFAM" id="SSF46626">
    <property type="entry name" value="Cytochrome c"/>
    <property type="match status" value="2"/>
</dbReference>
<evidence type="ECO:0000256" key="3">
    <source>
        <dbReference type="ARBA" id="ARBA00022617"/>
    </source>
</evidence>
<dbReference type="OrthoDB" id="9808603at2"/>
<feature type="binding site" description="covalent" evidence="8">
    <location>
        <position position="123"/>
    </location>
    <ligand>
        <name>heme c</name>
        <dbReference type="ChEBI" id="CHEBI:61717"/>
        <label>2</label>
    </ligand>
</feature>
<keyword evidence="7 9" id="KW-0408">Iron</keyword>
<feature type="binding site" description="axial binding residue" evidence="9">
    <location>
        <position position="168"/>
    </location>
    <ligand>
        <name>heme c</name>
        <dbReference type="ChEBI" id="CHEBI:61717"/>
        <label>2</label>
    </ligand>
    <ligandPart>
        <name>Fe</name>
        <dbReference type="ChEBI" id="CHEBI:18248"/>
    </ligandPart>
</feature>
<dbReference type="RefSeq" id="WP_132291563.1">
    <property type="nucleotide sequence ID" value="NZ_SKBM01000015.1"/>
</dbReference>
<keyword evidence="10" id="KW-0732">Signal</keyword>
<feature type="binding site" description="axial binding residue" evidence="9">
    <location>
        <position position="35"/>
    </location>
    <ligand>
        <name>heme c</name>
        <dbReference type="ChEBI" id="CHEBI:61717"/>
        <label>1</label>
    </ligand>
    <ligandPart>
        <name>Fe</name>
        <dbReference type="ChEBI" id="CHEBI:18248"/>
    </ligandPart>
</feature>
<evidence type="ECO:0000256" key="2">
    <source>
        <dbReference type="ARBA" id="ARBA00022448"/>
    </source>
</evidence>
<proteinExistence type="predicted"/>
<dbReference type="InterPro" id="IPR009056">
    <property type="entry name" value="Cyt_c-like_dom"/>
</dbReference>
<gene>
    <name evidence="12" type="ORF">EXY23_16350</name>
</gene>
<evidence type="ECO:0000313" key="13">
    <source>
        <dbReference type="Proteomes" id="UP000295023"/>
    </source>
</evidence>
<sequence>MRHVLAALAATVSVSAWAADIEAGRQRAEACVTCHGTEGITADPAIPSLAGQKERYLQWQLVFFRNGRRQSEIMGPLAATLSDEELRNLGAYFASLPRANPPAGAPDPVLHERGRQAAARHRCASCHLDDYGGSQAAPAVAHQTRTYTEKALRDYRGNARPSVGVAAMNEVAAGLSDEEIVALALYLENPG</sequence>
<dbReference type="Proteomes" id="UP000295023">
    <property type="component" value="Unassembled WGS sequence"/>
</dbReference>
<name>A0A4R4DEX0_9PROT</name>
<evidence type="ECO:0000256" key="7">
    <source>
        <dbReference type="ARBA" id="ARBA00023004"/>
    </source>
</evidence>
<feature type="binding site" description="covalent" evidence="8">
    <location>
        <position position="126"/>
    </location>
    <ligand>
        <name>heme c</name>
        <dbReference type="ChEBI" id="CHEBI:61717"/>
        <label>2</label>
    </ligand>
</feature>
<dbReference type="InterPro" id="IPR050597">
    <property type="entry name" value="Cytochrome_c_Oxidase_Subunit"/>
</dbReference>
<dbReference type="AlphaFoldDB" id="A0A4R4DEX0"/>
<evidence type="ECO:0000256" key="1">
    <source>
        <dbReference type="ARBA" id="ARBA00004418"/>
    </source>
</evidence>
<dbReference type="Pfam" id="PF13442">
    <property type="entry name" value="Cytochrome_CBB3"/>
    <property type="match status" value="1"/>
</dbReference>